<dbReference type="EMBL" id="JARKHS020021004">
    <property type="protein sequence ID" value="KAK8770524.1"/>
    <property type="molecule type" value="Genomic_DNA"/>
</dbReference>
<keyword evidence="2" id="KW-1185">Reference proteome</keyword>
<sequence length="496" mass="53590">MAPALRARASADEAIGASFFLARFASVSSEERVRVFLSRENLIVCRFRLGERTVTVYRVRFPKCGVSSYEDPHFALQSVLHCKSGLREVVGANDAFLALTAQGVWTVPLVDASTRHFLLGPRSACGLPWGGLVAAYALRPGSWELLVDGRGPPVCCVTARAEHLVSSVDKDPILCCVEFLQGQHHSSEYCNAAGSLVFTSESLSRLLGLRPGDIPSQSSGAGRSGTCAVLVGLPDGRVLTVVLHASHSRDPCKPRLVCDLGQPVAAISCWQPGLPENKDNELLVLGTRGRVLSSHNGAWLEAWAPNLLQEAHDLCLDGPLIHWVYRGILWETCLAIEQQSPQEAAFLHVKAGPLPLGKVVSIQRLRASALSKLWPHRSEDNTDGDKSSWDDGLLILDGCGGVRLVSPLPPRQLSLQGLQPHPVVQAKNELLFVQTALQQLRQLRHRGLPVVAERDTRDGCLVATFTDSSGSNWIHVASFDIGDRAICRAATAGPAP</sequence>
<feature type="non-terminal residue" evidence="1">
    <location>
        <position position="496"/>
    </location>
</feature>
<name>A0AAQ4E766_AMBAM</name>
<protein>
    <submittedName>
        <fullName evidence="1">Uncharacterized protein</fullName>
    </submittedName>
</protein>
<comment type="caution">
    <text evidence="1">The sequence shown here is derived from an EMBL/GenBank/DDBJ whole genome shotgun (WGS) entry which is preliminary data.</text>
</comment>
<organism evidence="1 2">
    <name type="scientific">Amblyomma americanum</name>
    <name type="common">Lone star tick</name>
    <dbReference type="NCBI Taxonomy" id="6943"/>
    <lineage>
        <taxon>Eukaryota</taxon>
        <taxon>Metazoa</taxon>
        <taxon>Ecdysozoa</taxon>
        <taxon>Arthropoda</taxon>
        <taxon>Chelicerata</taxon>
        <taxon>Arachnida</taxon>
        <taxon>Acari</taxon>
        <taxon>Parasitiformes</taxon>
        <taxon>Ixodida</taxon>
        <taxon>Ixodoidea</taxon>
        <taxon>Ixodidae</taxon>
        <taxon>Amblyomminae</taxon>
        <taxon>Amblyomma</taxon>
    </lineage>
</organism>
<gene>
    <name evidence="1" type="ORF">V5799_013008</name>
</gene>
<proteinExistence type="predicted"/>
<dbReference type="AlphaFoldDB" id="A0AAQ4E766"/>
<evidence type="ECO:0000313" key="1">
    <source>
        <dbReference type="EMBL" id="KAK8770524.1"/>
    </source>
</evidence>
<evidence type="ECO:0000313" key="2">
    <source>
        <dbReference type="Proteomes" id="UP001321473"/>
    </source>
</evidence>
<dbReference type="Proteomes" id="UP001321473">
    <property type="component" value="Unassembled WGS sequence"/>
</dbReference>
<reference evidence="1 2" key="1">
    <citation type="journal article" date="2023" name="Arcadia Sci">
        <title>De novo assembly of a long-read Amblyomma americanum tick genome.</title>
        <authorList>
            <person name="Chou S."/>
            <person name="Poskanzer K.E."/>
            <person name="Rollins M."/>
            <person name="Thuy-Boun P.S."/>
        </authorList>
    </citation>
    <scope>NUCLEOTIDE SEQUENCE [LARGE SCALE GENOMIC DNA]</scope>
    <source>
        <strain evidence="1">F_SG_1</strain>
        <tissue evidence="1">Salivary glands</tissue>
    </source>
</reference>
<accession>A0AAQ4E766</accession>